<reference evidence="2" key="1">
    <citation type="submission" date="2023-08" db="EMBL/GenBank/DDBJ databases">
        <authorList>
            <person name="Audoor S."/>
            <person name="Bilcke G."/>
        </authorList>
    </citation>
    <scope>NUCLEOTIDE SEQUENCE</scope>
</reference>
<organism evidence="2 3">
    <name type="scientific">Cylindrotheca closterium</name>
    <dbReference type="NCBI Taxonomy" id="2856"/>
    <lineage>
        <taxon>Eukaryota</taxon>
        <taxon>Sar</taxon>
        <taxon>Stramenopiles</taxon>
        <taxon>Ochrophyta</taxon>
        <taxon>Bacillariophyta</taxon>
        <taxon>Bacillariophyceae</taxon>
        <taxon>Bacillariophycidae</taxon>
        <taxon>Bacillariales</taxon>
        <taxon>Bacillariaceae</taxon>
        <taxon>Cylindrotheca</taxon>
    </lineage>
</organism>
<feature type="compositionally biased region" description="Basic and acidic residues" evidence="1">
    <location>
        <begin position="212"/>
        <end position="232"/>
    </location>
</feature>
<gene>
    <name evidence="2" type="ORF">CYCCA115_LOCUS3306</name>
</gene>
<feature type="compositionally biased region" description="Basic and acidic residues" evidence="1">
    <location>
        <begin position="191"/>
        <end position="204"/>
    </location>
</feature>
<evidence type="ECO:0000313" key="2">
    <source>
        <dbReference type="EMBL" id="CAJ1933434.1"/>
    </source>
</evidence>
<accession>A0AAD2FI35</accession>
<keyword evidence="3" id="KW-1185">Reference proteome</keyword>
<proteinExistence type="predicted"/>
<protein>
    <submittedName>
        <fullName evidence="2">Uncharacterized protein</fullName>
    </submittedName>
</protein>
<feature type="region of interest" description="Disordered" evidence="1">
    <location>
        <begin position="68"/>
        <end position="256"/>
    </location>
</feature>
<sequence length="356" mass="39495">MAKKKIPLTEQEQKERQAVYRRRNREKQKALEAGEDVTIRSLADLSHMSPAQKKAYFKRKNCEYQQKWRDKKRAEREALKAAAKQAKSDNEGTEDNESIISDFCEDDNSASVASIASADGKVTSSPSAGRSRYPREAKRKSPIAEVITLDSDGSSSSTESKKGAWKVEGEESLPIEQGIAAKKQQRTPVPVKKEQQSSVKKEQSAEDTSNSRGEKRDSSHALDFTDGKDLPACKKRASSNQPSGVKLSPEGAKLEQENEQLQDEVKQLKALNGRLQARVNELEGKGDSLEEAGPTLCQDCAHVNRQNAELHGWINDLETRQAPIQHLEAEIDVLKDQMRTIHAMSGSTLIGEENSI</sequence>
<dbReference type="Proteomes" id="UP001295423">
    <property type="component" value="Unassembled WGS sequence"/>
</dbReference>
<feature type="compositionally biased region" description="Basic and acidic residues" evidence="1">
    <location>
        <begin position="68"/>
        <end position="79"/>
    </location>
</feature>
<dbReference type="AlphaFoldDB" id="A0AAD2FI35"/>
<feature type="compositionally biased region" description="Basic and acidic residues" evidence="1">
    <location>
        <begin position="159"/>
        <end position="169"/>
    </location>
</feature>
<dbReference type="EMBL" id="CAKOGP040000269">
    <property type="protein sequence ID" value="CAJ1933434.1"/>
    <property type="molecule type" value="Genomic_DNA"/>
</dbReference>
<feature type="region of interest" description="Disordered" evidence="1">
    <location>
        <begin position="1"/>
        <end position="32"/>
    </location>
</feature>
<evidence type="ECO:0000256" key="1">
    <source>
        <dbReference type="SAM" id="MobiDB-lite"/>
    </source>
</evidence>
<name>A0AAD2FI35_9STRA</name>
<evidence type="ECO:0000313" key="3">
    <source>
        <dbReference type="Proteomes" id="UP001295423"/>
    </source>
</evidence>
<feature type="compositionally biased region" description="Acidic residues" evidence="1">
    <location>
        <begin position="91"/>
        <end position="108"/>
    </location>
</feature>
<comment type="caution">
    <text evidence="2">The sequence shown here is derived from an EMBL/GenBank/DDBJ whole genome shotgun (WGS) entry which is preliminary data.</text>
</comment>